<dbReference type="Gene3D" id="3.90.226.10">
    <property type="entry name" value="2-enoyl-CoA Hydratase, Chain A, domain 1"/>
    <property type="match status" value="1"/>
</dbReference>
<keyword evidence="1" id="KW-0732">Signal</keyword>
<dbReference type="GO" id="GO:0006508">
    <property type="term" value="P:proteolysis"/>
    <property type="evidence" value="ECO:0007669"/>
    <property type="project" value="InterPro"/>
</dbReference>
<dbReference type="Pfam" id="PF03572">
    <property type="entry name" value="Peptidase_S41"/>
    <property type="match status" value="1"/>
</dbReference>
<feature type="domain" description="Tail specific protease" evidence="2">
    <location>
        <begin position="249"/>
        <end position="458"/>
    </location>
</feature>
<dbReference type="Proteomes" id="UP000239532">
    <property type="component" value="Unassembled WGS sequence"/>
</dbReference>
<evidence type="ECO:0000313" key="3">
    <source>
        <dbReference type="EMBL" id="PRP65826.1"/>
    </source>
</evidence>
<accession>A0A2S9WRB8</accession>
<dbReference type="OrthoDB" id="2327485at2"/>
<dbReference type="SUPFAM" id="SSF52096">
    <property type="entry name" value="ClpP/crotonase"/>
    <property type="match status" value="1"/>
</dbReference>
<feature type="chain" id="PRO_5015778336" evidence="1">
    <location>
        <begin position="24"/>
        <end position="482"/>
    </location>
</feature>
<feature type="signal peptide" evidence="1">
    <location>
        <begin position="1"/>
        <end position="23"/>
    </location>
</feature>
<name>A0A2S9WRB8_9FLAO</name>
<protein>
    <submittedName>
        <fullName evidence="3">Peptidase s41</fullName>
    </submittedName>
</protein>
<evidence type="ECO:0000259" key="2">
    <source>
        <dbReference type="Pfam" id="PF03572"/>
    </source>
</evidence>
<proteinExistence type="predicted"/>
<keyword evidence="4" id="KW-1185">Reference proteome</keyword>
<evidence type="ECO:0000256" key="1">
    <source>
        <dbReference type="SAM" id="SignalP"/>
    </source>
</evidence>
<organism evidence="3 4">
    <name type="scientific">Nonlabens agnitus</name>
    <dbReference type="NCBI Taxonomy" id="870484"/>
    <lineage>
        <taxon>Bacteria</taxon>
        <taxon>Pseudomonadati</taxon>
        <taxon>Bacteroidota</taxon>
        <taxon>Flavobacteriia</taxon>
        <taxon>Flavobacteriales</taxon>
        <taxon>Flavobacteriaceae</taxon>
        <taxon>Nonlabens</taxon>
    </lineage>
</organism>
<reference evidence="3 4" key="1">
    <citation type="submission" date="2016-11" db="EMBL/GenBank/DDBJ databases">
        <title>Trade-off between light-utilization and light-protection in marine flavobacteria.</title>
        <authorList>
            <person name="Kumagai Y."/>
        </authorList>
    </citation>
    <scope>NUCLEOTIDE SEQUENCE [LARGE SCALE GENOMIC DNA]</scope>
    <source>
        <strain evidence="3 4">JCM 17109</strain>
    </source>
</reference>
<evidence type="ECO:0000313" key="4">
    <source>
        <dbReference type="Proteomes" id="UP000239532"/>
    </source>
</evidence>
<dbReference type="InterPro" id="IPR005151">
    <property type="entry name" value="Tail-specific_protease"/>
</dbReference>
<dbReference type="AlphaFoldDB" id="A0A2S9WRB8"/>
<sequence length="482" mass="54826">MKLFTKWKFSIGILLLPILSVYAQDCDCAESLEKTINTYEADYSLFQYKVTDQNRALYVAHTNVMREKAQKTVSLTDCKLILEQWLDFFRDGHNYVSISAPVELNNEEFPISLTQFKSDYVQSKYDLNPLLGIWQSRGYTVAIVPSPNSIEKAKQFVGVVLESNKDSWNKNDLKFKLTHDFGSTYSAELMMSDHSPKSTKALQISKGRLMFEGAKDEWNKVWPESDLEQTPSEVTLKFNEFHFTEVDGIPYLRFPDFYSVDDKHVDSIMRANHNKLVAADFIIVDVRDNGGGNDSTYYPILPYILSGPIQIPNSGLWMSEGNIQQFFDSSDLKGKPIADFTDEERELYNHIMSLKGTAFFQENEYAYTYKPDTLYANPKKVILLSAGAGSSGETFVYRANQSDKVVVYGQNTGGVVDGFNGLSTDIGCFKLTYPSSFRSRDVQENPIDPYGIAPDVYVDPEIDVLSYAIEHMRQLIKNERTD</sequence>
<dbReference type="GO" id="GO:0008236">
    <property type="term" value="F:serine-type peptidase activity"/>
    <property type="evidence" value="ECO:0007669"/>
    <property type="project" value="InterPro"/>
</dbReference>
<dbReference type="EMBL" id="MQUC01000003">
    <property type="protein sequence ID" value="PRP65826.1"/>
    <property type="molecule type" value="Genomic_DNA"/>
</dbReference>
<dbReference type="InterPro" id="IPR029045">
    <property type="entry name" value="ClpP/crotonase-like_dom_sf"/>
</dbReference>
<gene>
    <name evidence="3" type="ORF">BST86_01330</name>
</gene>
<comment type="caution">
    <text evidence="3">The sequence shown here is derived from an EMBL/GenBank/DDBJ whole genome shotgun (WGS) entry which is preliminary data.</text>
</comment>
<dbReference type="RefSeq" id="WP_105981692.1">
    <property type="nucleotide sequence ID" value="NZ_MQUC01000003.1"/>
</dbReference>